<dbReference type="InterPro" id="IPR013922">
    <property type="entry name" value="Cyclin_PHO80-like"/>
</dbReference>
<dbReference type="GO" id="GO:0005634">
    <property type="term" value="C:nucleus"/>
    <property type="evidence" value="ECO:0007669"/>
    <property type="project" value="TreeGrafter"/>
</dbReference>
<keyword evidence="1" id="KW-0175">Coiled coil</keyword>
<sequence>MSVIAMSINDNTLEKINTSTITNNLSLNLYDTTLLKNKMENRINVPVITKEIQQQLQNQYKMQPSQAAPIPNQSISIPQTLSLTQPVQPQIIKVIQVAQPSIPNAPTQNVFINPMAQPANINSSHTLNIPVVDTLKRRSSIPNILEQQGPSQSQPRRRLSMQLNEIPLSNPDAMAIDPKPAPVTQTTSTAQPAVVAAPPQVRYIYGIPRAPSLPINNIVPTTMSPIQPMKAFPALPLSNFVVYLVNRIWYHGKPECRNAAHPEYAELTKFVEDVLKITDLSLNTVLLSLRYIYMLRQKCNTDQKILEWSLRDLIAVHFMLANKFLSDDRYSNSVWASVTGKDLDEMNRLEKKSLEILQFNLNVHHDDFKNWEKSISTLGKELRQRMTTLQQERNLKKQQAELTALLNETMSNTNVIKMPLFHQTPPTLSTTLMVNNVPTIPINPTAAINIINGHPTAAATITPNSTTIITSNTQVAPTLATSSLNLKFSPQPTNIANVAVVNTVNPAQVATVTNVSNVTLAQNPISLNAVTVKQAIPTSPKVSVTPMFISSLPTTSLPATGITIVNPTNTVNTMNANSIYPSPPLCRISNAQPTNTVLATSNFVGPTAVALVPNHEVSTVNATPGVNTLTNETSSSTLFTTQNVRTAAFIPTNVSASTPAQNTTINVATNQCRFLKHSLSSNSLKSLQQQAQQVTYSSPLSQHHVNGARLKTSNSALNLSSFKSNVFKYQPQSIINHTATVNNLNELNLPINRIPTPLNFSSPKKMRYSTCVTSSIPSVYIKKEANMGGVVASSINTSPLNGLSQVPVTTTTTTIFKPVNTSEPTIKLVPTNKPMFY</sequence>
<dbReference type="AlphaFoldDB" id="A0A1Y1V612"/>
<dbReference type="EMBL" id="MCFH01000028">
    <property type="protein sequence ID" value="ORX48129.1"/>
    <property type="molecule type" value="Genomic_DNA"/>
</dbReference>
<dbReference type="STRING" id="1754191.A0A1Y1V612"/>
<proteinExistence type="predicted"/>
<evidence type="ECO:0000313" key="3">
    <source>
        <dbReference type="Proteomes" id="UP000193719"/>
    </source>
</evidence>
<evidence type="ECO:0000256" key="1">
    <source>
        <dbReference type="SAM" id="Coils"/>
    </source>
</evidence>
<dbReference type="GO" id="GO:0000307">
    <property type="term" value="C:cyclin-dependent protein kinase holoenzyme complex"/>
    <property type="evidence" value="ECO:0007669"/>
    <property type="project" value="TreeGrafter"/>
</dbReference>
<organism evidence="2 3">
    <name type="scientific">Piromyces finnis</name>
    <dbReference type="NCBI Taxonomy" id="1754191"/>
    <lineage>
        <taxon>Eukaryota</taxon>
        <taxon>Fungi</taxon>
        <taxon>Fungi incertae sedis</taxon>
        <taxon>Chytridiomycota</taxon>
        <taxon>Chytridiomycota incertae sedis</taxon>
        <taxon>Neocallimastigomycetes</taxon>
        <taxon>Neocallimastigales</taxon>
        <taxon>Neocallimastigaceae</taxon>
        <taxon>Piromyces</taxon>
    </lineage>
</organism>
<name>A0A1Y1V612_9FUNG</name>
<accession>A0A1Y1V612</accession>
<dbReference type="CDD" id="cd20557">
    <property type="entry name" value="CYCLIN_ScPCL1-like"/>
    <property type="match status" value="1"/>
</dbReference>
<protein>
    <recommendedName>
        <fullName evidence="4">Cyclin N-terminal domain-containing protein</fullName>
    </recommendedName>
</protein>
<reference evidence="2 3" key="1">
    <citation type="submission" date="2016-08" db="EMBL/GenBank/DDBJ databases">
        <title>Genomes of anaerobic fungi encode conserved fungal cellulosomes for biomass hydrolysis.</title>
        <authorList>
            <consortium name="DOE Joint Genome Institute"/>
            <person name="Haitjema C.H."/>
            <person name="Gilmore S.P."/>
            <person name="Henske J.K."/>
            <person name="Solomon K.V."/>
            <person name="De Groot R."/>
            <person name="Kuo A."/>
            <person name="Mondo S.J."/>
            <person name="Salamov A.A."/>
            <person name="Labutti K."/>
            <person name="Zhao Z."/>
            <person name="Chiniquy J."/>
            <person name="Barry K."/>
            <person name="Brewer H.M."/>
            <person name="Purvine S.O."/>
            <person name="Wright A.T."/>
            <person name="Boxma B."/>
            <person name="Van Alen T."/>
            <person name="Hackstein J.H."/>
            <person name="Baker S.E."/>
            <person name="Grigoriev I.V."/>
            <person name="O'Malley M.A."/>
        </authorList>
    </citation>
    <scope>NUCLEOTIDE SEQUENCE [LARGE SCALE GENOMIC DNA]</scope>
    <source>
        <strain evidence="3">finn</strain>
    </source>
</reference>
<comment type="caution">
    <text evidence="2">The sequence shown here is derived from an EMBL/GenBank/DDBJ whole genome shotgun (WGS) entry which is preliminary data.</text>
</comment>
<dbReference type="Pfam" id="PF08613">
    <property type="entry name" value="Cyclin"/>
    <property type="match status" value="1"/>
</dbReference>
<dbReference type="Gene3D" id="1.10.472.10">
    <property type="entry name" value="Cyclin-like"/>
    <property type="match status" value="1"/>
</dbReference>
<evidence type="ECO:0008006" key="4">
    <source>
        <dbReference type="Google" id="ProtNLM"/>
    </source>
</evidence>
<dbReference type="GO" id="GO:0019901">
    <property type="term" value="F:protein kinase binding"/>
    <property type="evidence" value="ECO:0007669"/>
    <property type="project" value="InterPro"/>
</dbReference>
<evidence type="ECO:0000313" key="2">
    <source>
        <dbReference type="EMBL" id="ORX48129.1"/>
    </source>
</evidence>
<gene>
    <name evidence="2" type="ORF">BCR36DRAFT_584440</name>
</gene>
<dbReference type="Proteomes" id="UP000193719">
    <property type="component" value="Unassembled WGS sequence"/>
</dbReference>
<dbReference type="PANTHER" id="PTHR15615">
    <property type="match status" value="1"/>
</dbReference>
<keyword evidence="3" id="KW-1185">Reference proteome</keyword>
<feature type="coiled-coil region" evidence="1">
    <location>
        <begin position="379"/>
        <end position="408"/>
    </location>
</feature>
<dbReference type="PANTHER" id="PTHR15615:SF27">
    <property type="entry name" value="PHO85 CYCLIN CLG1"/>
    <property type="match status" value="1"/>
</dbReference>
<dbReference type="OrthoDB" id="2098988at2759"/>
<dbReference type="GO" id="GO:0016538">
    <property type="term" value="F:cyclin-dependent protein serine/threonine kinase regulator activity"/>
    <property type="evidence" value="ECO:0007669"/>
    <property type="project" value="TreeGrafter"/>
</dbReference>
<reference evidence="2 3" key="2">
    <citation type="submission" date="2016-08" db="EMBL/GenBank/DDBJ databases">
        <title>Pervasive Adenine N6-methylation of Active Genes in Fungi.</title>
        <authorList>
            <consortium name="DOE Joint Genome Institute"/>
            <person name="Mondo S.J."/>
            <person name="Dannebaum R.O."/>
            <person name="Kuo R.C."/>
            <person name="Labutti K."/>
            <person name="Haridas S."/>
            <person name="Kuo A."/>
            <person name="Salamov A."/>
            <person name="Ahrendt S.R."/>
            <person name="Lipzen A."/>
            <person name="Sullivan W."/>
            <person name="Andreopoulos W.B."/>
            <person name="Clum A."/>
            <person name="Lindquist E."/>
            <person name="Daum C."/>
            <person name="Ramamoorthy G.K."/>
            <person name="Gryganskyi A."/>
            <person name="Culley D."/>
            <person name="Magnuson J.K."/>
            <person name="James T.Y."/>
            <person name="O'Malley M.A."/>
            <person name="Stajich J.E."/>
            <person name="Spatafora J.W."/>
            <person name="Visel A."/>
            <person name="Grigoriev I.V."/>
        </authorList>
    </citation>
    <scope>NUCLEOTIDE SEQUENCE [LARGE SCALE GENOMIC DNA]</scope>
    <source>
        <strain evidence="3">finn</strain>
    </source>
</reference>